<dbReference type="UniPathway" id="UPA00148"/>
<comment type="pathway">
    <text evidence="1 4">Cofactor biosynthesis; adenosylcobalamin biosynthesis.</text>
</comment>
<keyword evidence="3 4" id="KW-0315">Glutamine amidotransferase</keyword>
<dbReference type="SUPFAM" id="SSF52540">
    <property type="entry name" value="P-loop containing nucleoside triphosphate hydrolases"/>
    <property type="match status" value="1"/>
</dbReference>
<dbReference type="GO" id="GO:0009236">
    <property type="term" value="P:cobalamin biosynthetic process"/>
    <property type="evidence" value="ECO:0007669"/>
    <property type="project" value="UniProtKB-UniRule"/>
</dbReference>
<evidence type="ECO:0000256" key="2">
    <source>
        <dbReference type="ARBA" id="ARBA00022573"/>
    </source>
</evidence>
<keyword evidence="2 4" id="KW-0169">Cobalamin biosynthesis</keyword>
<dbReference type="InterPro" id="IPR011698">
    <property type="entry name" value="GATase_3"/>
</dbReference>
<dbReference type="InterPro" id="IPR002586">
    <property type="entry name" value="CobQ/CobB/MinD/ParA_Nub-bd_dom"/>
</dbReference>
<evidence type="ECO:0000256" key="1">
    <source>
        <dbReference type="ARBA" id="ARBA00004953"/>
    </source>
</evidence>
<dbReference type="InterPro" id="IPR047045">
    <property type="entry name" value="CobQ_N"/>
</dbReference>
<dbReference type="InterPro" id="IPR004459">
    <property type="entry name" value="CobQ_synth"/>
</dbReference>
<gene>
    <name evidence="4 7" type="primary">cobQ</name>
    <name evidence="7" type="ORF">BN12_3050002</name>
</gene>
<accession>A0A077M0E7</accession>
<dbReference type="NCBIfam" id="TIGR00313">
    <property type="entry name" value="cobQ"/>
    <property type="match status" value="1"/>
</dbReference>
<proteinExistence type="inferred from homology"/>
<comment type="function">
    <text evidence="4">Catalyzes amidations at positions B, D, E, and G on adenosylcobyrinic A,C-diamide. NH(2) groups are provided by glutamine, and one molecule of ATP is hydrogenolyzed for each amidation.</text>
</comment>
<dbReference type="Proteomes" id="UP000035721">
    <property type="component" value="Unassembled WGS sequence"/>
</dbReference>
<dbReference type="EMBL" id="CAJB01000230">
    <property type="protein sequence ID" value="CCH78592.1"/>
    <property type="molecule type" value="Genomic_DNA"/>
</dbReference>
<sequence>MKGSLLVAGTTSDAGKSVVTTGLCRLLARRGVRVAPFKAQNMSNNSMVVAGPDGDGAEIGRAQWIQAVAARATPEVAMNPVLLKPGSDRRSHIVLRGRPAGTIASSEFAGDRRVLAEAAFAAYDDLAGRFDVVVCEGAGSPTEINLRAGDYVNLGLARHADIPVVVVGDIDRGGLYAALYGTLALLEPADQRLVAGFVVNKFRGDETLLAPANRDLTRLTGRPVLGVVPWSPDAWLDSEDGLDVGARAATTDDPLRVAVVRFPRISNFTDVDALGLEPDLDVRFAARPGDVADADLVVLPGTRSTIADLAWLRTRGLDRAVRDHAAAGHPVLGVCGGFQMLGRRIEDPDGVEGPPGTVVEGLGLLDTATTFGPTKVLRLSTGTALGQPVSGYEIHHGIVRGEGEEFAGGRRAGIVFGTMWHGSLECDGFRSALLAEAAATVGRERAPSGVRFGAAREARLDHLADLLEEHLDTDGILDLVSHGAPGTLPVLTAGEAR</sequence>
<name>A0A077M0E7_9MICO</name>
<reference evidence="7 8" key="1">
    <citation type="journal article" date="2013" name="ISME J.">
        <title>A metabolic model for members of the genus Tetrasphaera involved in enhanced biological phosphorus removal.</title>
        <authorList>
            <person name="Kristiansen R."/>
            <person name="Nguyen H.T.T."/>
            <person name="Saunders A.M."/>
            <person name="Nielsen J.L."/>
            <person name="Wimmer R."/>
            <person name="Le V.Q."/>
            <person name="McIlroy S.J."/>
            <person name="Petrovski S."/>
            <person name="Seviour R.J."/>
            <person name="Calteau A."/>
            <person name="Nielsen K.L."/>
            <person name="Nielsen P.H."/>
        </authorList>
    </citation>
    <scope>NUCLEOTIDE SEQUENCE [LARGE SCALE GENOMIC DNA]</scope>
    <source>
        <strain evidence="7 8">T1-X7</strain>
    </source>
</reference>
<dbReference type="Pfam" id="PF07685">
    <property type="entry name" value="GATase_3"/>
    <property type="match status" value="1"/>
</dbReference>
<dbReference type="GO" id="GO:0015420">
    <property type="term" value="F:ABC-type vitamin B12 transporter activity"/>
    <property type="evidence" value="ECO:0007669"/>
    <property type="project" value="UniProtKB-UniRule"/>
</dbReference>
<feature type="active site" description="Nucleophile" evidence="4">
    <location>
        <position position="335"/>
    </location>
</feature>
<evidence type="ECO:0000313" key="8">
    <source>
        <dbReference type="Proteomes" id="UP000035721"/>
    </source>
</evidence>
<dbReference type="InterPro" id="IPR027417">
    <property type="entry name" value="P-loop_NTPase"/>
</dbReference>
<evidence type="ECO:0000259" key="5">
    <source>
        <dbReference type="Pfam" id="PF01656"/>
    </source>
</evidence>
<organism evidence="7 8">
    <name type="scientific">Nostocoides japonicum T1-X7</name>
    <dbReference type="NCBI Taxonomy" id="1194083"/>
    <lineage>
        <taxon>Bacteria</taxon>
        <taxon>Bacillati</taxon>
        <taxon>Actinomycetota</taxon>
        <taxon>Actinomycetes</taxon>
        <taxon>Micrococcales</taxon>
        <taxon>Intrasporangiaceae</taxon>
        <taxon>Nostocoides</taxon>
    </lineage>
</organism>
<dbReference type="PANTHER" id="PTHR21343">
    <property type="entry name" value="DETHIOBIOTIN SYNTHETASE"/>
    <property type="match status" value="1"/>
</dbReference>
<dbReference type="HAMAP" id="MF_00028">
    <property type="entry name" value="CobQ"/>
    <property type="match status" value="1"/>
</dbReference>
<comment type="similarity">
    <text evidence="4">Belongs to the CobB/CobQ family. CobQ subfamily.</text>
</comment>
<dbReference type="InterPro" id="IPR033949">
    <property type="entry name" value="CobQ_GATase1"/>
</dbReference>
<evidence type="ECO:0000259" key="6">
    <source>
        <dbReference type="Pfam" id="PF07685"/>
    </source>
</evidence>
<dbReference type="STRING" id="1194083.BN12_3050002"/>
<dbReference type="CDD" id="cd01750">
    <property type="entry name" value="GATase1_CobQ"/>
    <property type="match status" value="1"/>
</dbReference>
<dbReference type="CDD" id="cd05389">
    <property type="entry name" value="CobQ_N"/>
    <property type="match status" value="1"/>
</dbReference>
<dbReference type="PANTHER" id="PTHR21343:SF1">
    <property type="entry name" value="COBYRIC ACID SYNTHASE"/>
    <property type="match status" value="1"/>
</dbReference>
<evidence type="ECO:0000256" key="4">
    <source>
        <dbReference type="HAMAP-Rule" id="MF_00028"/>
    </source>
</evidence>
<evidence type="ECO:0000313" key="7">
    <source>
        <dbReference type="EMBL" id="CCH78592.1"/>
    </source>
</evidence>
<feature type="active site" evidence="4">
    <location>
        <position position="421"/>
    </location>
</feature>
<dbReference type="Gene3D" id="3.40.50.300">
    <property type="entry name" value="P-loop containing nucleotide triphosphate hydrolases"/>
    <property type="match status" value="1"/>
</dbReference>
<dbReference type="PROSITE" id="PS51274">
    <property type="entry name" value="GATASE_COBBQ"/>
    <property type="match status" value="1"/>
</dbReference>
<feature type="domain" description="CobB/CobQ-like glutamine amidotransferase" evidence="6">
    <location>
        <begin position="256"/>
        <end position="404"/>
    </location>
</feature>
<dbReference type="NCBIfam" id="NF001989">
    <property type="entry name" value="PRK00784.1"/>
    <property type="match status" value="1"/>
</dbReference>
<dbReference type="InterPro" id="IPR029062">
    <property type="entry name" value="Class_I_gatase-like"/>
</dbReference>
<feature type="domain" description="CobQ/CobB/MinD/ParA nucleotide binding" evidence="5">
    <location>
        <begin position="6"/>
        <end position="238"/>
    </location>
</feature>
<comment type="caution">
    <text evidence="7">The sequence shown here is derived from an EMBL/GenBank/DDBJ whole genome shotgun (WGS) entry which is preliminary data.</text>
</comment>
<evidence type="ECO:0000256" key="3">
    <source>
        <dbReference type="ARBA" id="ARBA00022962"/>
    </source>
</evidence>
<dbReference type="GO" id="GO:0003824">
    <property type="term" value="F:catalytic activity"/>
    <property type="evidence" value="ECO:0007669"/>
    <property type="project" value="InterPro"/>
</dbReference>
<keyword evidence="8" id="KW-1185">Reference proteome</keyword>
<dbReference type="AlphaFoldDB" id="A0A077M0E7"/>
<dbReference type="Pfam" id="PF01656">
    <property type="entry name" value="CbiA"/>
    <property type="match status" value="1"/>
</dbReference>
<dbReference type="Gene3D" id="3.40.50.880">
    <property type="match status" value="1"/>
</dbReference>
<dbReference type="SUPFAM" id="SSF52317">
    <property type="entry name" value="Class I glutamine amidotransferase-like"/>
    <property type="match status" value="1"/>
</dbReference>
<protein>
    <recommendedName>
        <fullName evidence="4">Cobyric acid synthase</fullName>
    </recommendedName>
</protein>